<organism evidence="1 2">
    <name type="scientific">Actinomadura litoris</name>
    <dbReference type="NCBI Taxonomy" id="2678616"/>
    <lineage>
        <taxon>Bacteria</taxon>
        <taxon>Bacillati</taxon>
        <taxon>Actinomycetota</taxon>
        <taxon>Actinomycetes</taxon>
        <taxon>Streptosporangiales</taxon>
        <taxon>Thermomonosporaceae</taxon>
        <taxon>Actinomadura</taxon>
    </lineage>
</organism>
<name>A0A7K1LAT0_9ACTN</name>
<accession>A0A7K1LAT0</accession>
<gene>
    <name evidence="1" type="ORF">GNZ18_33245</name>
</gene>
<evidence type="ECO:0000313" key="1">
    <source>
        <dbReference type="EMBL" id="MUN41423.1"/>
    </source>
</evidence>
<sequence>MAETTRTETTSDTRSDAGPIIMVVTLKSGAQIRADVDEYRIQHNRLGGLVGIKWQATARANAAIEYLDVSEVAAVHTEWSNA</sequence>
<dbReference type="RefSeq" id="WP_156220594.1">
    <property type="nucleotide sequence ID" value="NZ_WOFH01000014.1"/>
</dbReference>
<dbReference type="EMBL" id="WOFH01000014">
    <property type="protein sequence ID" value="MUN41423.1"/>
    <property type="molecule type" value="Genomic_DNA"/>
</dbReference>
<reference evidence="1 2" key="1">
    <citation type="submission" date="2019-11" db="EMBL/GenBank/DDBJ databases">
        <authorList>
            <person name="Cao P."/>
        </authorList>
    </citation>
    <scope>NUCLEOTIDE SEQUENCE [LARGE SCALE GENOMIC DNA]</scope>
    <source>
        <strain evidence="1 2">NEAU-AAG5</strain>
    </source>
</reference>
<comment type="caution">
    <text evidence="1">The sequence shown here is derived from an EMBL/GenBank/DDBJ whole genome shotgun (WGS) entry which is preliminary data.</text>
</comment>
<protein>
    <submittedName>
        <fullName evidence="1">Uncharacterized protein</fullName>
    </submittedName>
</protein>
<keyword evidence="2" id="KW-1185">Reference proteome</keyword>
<proteinExistence type="predicted"/>
<dbReference type="AlphaFoldDB" id="A0A7K1LAT0"/>
<evidence type="ECO:0000313" key="2">
    <source>
        <dbReference type="Proteomes" id="UP000432015"/>
    </source>
</evidence>
<dbReference type="Proteomes" id="UP000432015">
    <property type="component" value="Unassembled WGS sequence"/>
</dbReference>